<dbReference type="Proteomes" id="UP000242167">
    <property type="component" value="Nucleomorph 2"/>
</dbReference>
<name>Q9XG38_GUITH</name>
<reference evidence="1 2" key="1">
    <citation type="journal article" date="2001" name="Nature">
        <title>The highly reduced genome of an enslaved algal nucleus.</title>
        <authorList>
            <person name="Douglas S."/>
            <person name="Zauner S."/>
            <person name="Fraunholz M."/>
            <person name="Beaton M."/>
            <person name="Penny S."/>
            <person name="Deng L."/>
            <person name="Wu X."/>
            <person name="Reith M."/>
            <person name="Cavalier-Smith T."/>
            <person name="Maier U."/>
        </authorList>
    </citation>
    <scope>NUCLEOTIDE SEQUENCE [LARGE SCALE GENOMIC DNA]</scope>
</reference>
<proteinExistence type="predicted"/>
<dbReference type="PIR" id="D90103">
    <property type="entry name" value="D90103"/>
</dbReference>
<organism evidence="1 2">
    <name type="scientific">Guillardia theta</name>
    <name type="common">Cryptophyte</name>
    <name type="synonym">Cryptomonas phi</name>
    <dbReference type="NCBI Taxonomy" id="55529"/>
    <lineage>
        <taxon>Eukaryota</taxon>
        <taxon>Cryptophyceae</taxon>
        <taxon>Pyrenomonadales</taxon>
        <taxon>Geminigeraceae</taxon>
        <taxon>Guillardia</taxon>
    </lineage>
</organism>
<protein>
    <submittedName>
        <fullName evidence="1">Uncharacterized protein</fullName>
    </submittedName>
</protein>
<evidence type="ECO:0000313" key="1">
    <source>
        <dbReference type="EMBL" id="CAB40404.1"/>
    </source>
</evidence>
<evidence type="ECO:0000313" key="2">
    <source>
        <dbReference type="Proteomes" id="UP000242167"/>
    </source>
</evidence>
<dbReference type="GO" id="GO:0000428">
    <property type="term" value="C:DNA-directed RNA polymerase complex"/>
    <property type="evidence" value="ECO:0007669"/>
    <property type="project" value="UniProtKB-KW"/>
</dbReference>
<accession>Q9XG38</accession>
<dbReference type="RefSeq" id="XP_001713188.1">
    <property type="nucleotide sequence ID" value="XM_001713136.1"/>
</dbReference>
<dbReference type="GeneID" id="857567"/>
<sequence>MIFYSKLILNNYKYRHKTQSSIIFYDTKNFKIEKLRKFPSFYFNKINVDFISKIESSFHKFFFLREHILSLNLLFTTLDFKNGHLNLYIIPDFWNNIYNFRKIFYNIDLKFFKEKNTFINLKNLEHNFDLFMHKSKFITLFSHSFERFLVNFKPNFVLFMDRYMIYDYQSVTFLGKILNHSNIISSFNLIFKNIFLSKKLKKYSFEGVLLQNDINLKFIDTHVCILSCNLLYNSIKNFYPFGSLILMLYFNFFRHSHYSENFKKKISNVINLFCQIYVFERFSIKSFIFCRNQQQKTLNQTNYTCLFNEINLNNVIAHSENIGEYYLIYEIKNFYRKYLVFKKQKINIKLLNTIWIFKKIRYDQTLPKKYRSNEFLNHLIYFLTKNVEEYLTFFNSINILKIKNHQNQKFRNKYSSEYV</sequence>
<dbReference type="EMBL" id="AJ010592">
    <property type="protein sequence ID" value="CAB40404.1"/>
    <property type="molecule type" value="Genomic_DNA"/>
</dbReference>
<dbReference type="AlphaFoldDB" id="Q9XG38"/>